<protein>
    <submittedName>
        <fullName evidence="1">Uncharacterized protein</fullName>
    </submittedName>
</protein>
<organism evidence="1 2">
    <name type="scientific">Serratia silvae</name>
    <dbReference type="NCBI Taxonomy" id="2824122"/>
    <lineage>
        <taxon>Bacteria</taxon>
        <taxon>Pseudomonadati</taxon>
        <taxon>Pseudomonadota</taxon>
        <taxon>Gammaproteobacteria</taxon>
        <taxon>Enterobacterales</taxon>
        <taxon>Yersiniaceae</taxon>
        <taxon>Serratia</taxon>
    </lineage>
</organism>
<gene>
    <name evidence="1" type="ORF">KAJ71_02095</name>
</gene>
<evidence type="ECO:0000313" key="1">
    <source>
        <dbReference type="EMBL" id="MCL1027839.1"/>
    </source>
</evidence>
<evidence type="ECO:0000313" key="2">
    <source>
        <dbReference type="Proteomes" id="UP001165275"/>
    </source>
</evidence>
<dbReference type="Proteomes" id="UP001165275">
    <property type="component" value="Unassembled WGS sequence"/>
</dbReference>
<dbReference type="RefSeq" id="WP_248944170.1">
    <property type="nucleotide sequence ID" value="NZ_CBCSGY010000051.1"/>
</dbReference>
<reference evidence="1" key="1">
    <citation type="submission" date="2021-04" db="EMBL/GenBank/DDBJ databases">
        <title>Genome sequence of Serratia sp. arafor3.</title>
        <authorList>
            <person name="Besaury L."/>
        </authorList>
    </citation>
    <scope>NUCLEOTIDE SEQUENCE</scope>
    <source>
        <strain evidence="1">Arafor3</strain>
    </source>
</reference>
<accession>A0ABT0K731</accession>
<comment type="caution">
    <text evidence="1">The sequence shown here is derived from an EMBL/GenBank/DDBJ whole genome shotgun (WGS) entry which is preliminary data.</text>
</comment>
<name>A0ABT0K731_9GAMM</name>
<keyword evidence="2" id="KW-1185">Reference proteome</keyword>
<proteinExistence type="predicted"/>
<dbReference type="EMBL" id="JAGQDC010000002">
    <property type="protein sequence ID" value="MCL1027839.1"/>
    <property type="molecule type" value="Genomic_DNA"/>
</dbReference>
<sequence>MRKVRVLERAIYCMTENDAYPDPHYDDSDSFCVWHDEEGQYWLDVYLAQSFP</sequence>